<evidence type="ECO:0000256" key="9">
    <source>
        <dbReference type="RuleBase" id="RU910717"/>
    </source>
</evidence>
<comment type="caution">
    <text evidence="9">Lacks conserved residue(s) required for the propagation of feature annotation.</text>
</comment>
<evidence type="ECO:0000256" key="2">
    <source>
        <dbReference type="ARBA" id="ARBA00004614"/>
    </source>
</evidence>
<dbReference type="Pfam" id="PF06842">
    <property type="entry name" value="DUF1242"/>
    <property type="match status" value="1"/>
</dbReference>
<evidence type="ECO:0000256" key="6">
    <source>
        <dbReference type="ARBA" id="ARBA00022989"/>
    </source>
</evidence>
<evidence type="ECO:0000256" key="7">
    <source>
        <dbReference type="ARBA" id="ARBA00023034"/>
    </source>
</evidence>
<accession>A0AAX4JBU4</accession>
<evidence type="ECO:0000256" key="5">
    <source>
        <dbReference type="ARBA" id="ARBA00022729"/>
    </source>
</evidence>
<dbReference type="KEGG" id="vnx:VNE69_04189"/>
<dbReference type="GO" id="GO:0000139">
    <property type="term" value="C:Golgi membrane"/>
    <property type="evidence" value="ECO:0007669"/>
    <property type="project" value="UniProtKB-SubCell"/>
</dbReference>
<evidence type="ECO:0000256" key="1">
    <source>
        <dbReference type="ARBA" id="ARBA00002154"/>
    </source>
</evidence>
<sequence>MSALFHFDSFCRLLIILVCTVTYVKIHFPSWITKRTKGIPSTFYKLSVIGERLSVYVSLICFIFGMRKLLSFFI</sequence>
<dbReference type="InterPro" id="IPR009653">
    <property type="entry name" value="Ksh1"/>
</dbReference>
<evidence type="ECO:0000256" key="4">
    <source>
        <dbReference type="ARBA" id="ARBA00022692"/>
    </source>
</evidence>
<comment type="similarity">
    <text evidence="3 9">Belongs to the KISH family.</text>
</comment>
<keyword evidence="5" id="KW-0732">Signal</keyword>
<evidence type="ECO:0000313" key="11">
    <source>
        <dbReference type="Proteomes" id="UP001334084"/>
    </source>
</evidence>
<evidence type="ECO:0000256" key="3">
    <source>
        <dbReference type="ARBA" id="ARBA00008961"/>
    </source>
</evidence>
<gene>
    <name evidence="10" type="ORF">VNE69_04189</name>
</gene>
<name>A0AAX4JBU4_9MICR</name>
<dbReference type="InterPro" id="IPR051523">
    <property type="entry name" value="KISH_domain"/>
</dbReference>
<comment type="subcellular location">
    <subcellularLocation>
        <location evidence="2">Golgi apparatus membrane</location>
        <topology evidence="2">Single-pass type I membrane protein</topology>
    </subcellularLocation>
</comment>
<dbReference type="RefSeq" id="XP_065329512.1">
    <property type="nucleotide sequence ID" value="XM_065473440.1"/>
</dbReference>
<evidence type="ECO:0000256" key="8">
    <source>
        <dbReference type="ARBA" id="ARBA00023136"/>
    </source>
</evidence>
<keyword evidence="7" id="KW-0333">Golgi apparatus</keyword>
<feature type="transmembrane region" description="Helical" evidence="9">
    <location>
        <begin position="53"/>
        <end position="73"/>
    </location>
</feature>
<feature type="transmembrane region" description="Helical" evidence="9">
    <location>
        <begin position="12"/>
        <end position="32"/>
    </location>
</feature>
<protein>
    <recommendedName>
        <fullName evidence="9">Protein kish</fullName>
    </recommendedName>
</protein>
<keyword evidence="11" id="KW-1185">Reference proteome</keyword>
<reference evidence="10" key="1">
    <citation type="journal article" date="2024" name="BMC Genomics">
        <title>Functional annotation of a divergent genome using sequence and structure-based similarity.</title>
        <authorList>
            <person name="Svedberg D."/>
            <person name="Winiger R.R."/>
            <person name="Berg A."/>
            <person name="Sharma H."/>
            <person name="Tellgren-Roth C."/>
            <person name="Debrunner-Vossbrinck B.A."/>
            <person name="Vossbrinck C.R."/>
            <person name="Barandun J."/>
        </authorList>
    </citation>
    <scope>NUCLEOTIDE SEQUENCE</scope>
    <source>
        <strain evidence="10">Illinois isolate</strain>
    </source>
</reference>
<dbReference type="AlphaFoldDB" id="A0AAX4JBU4"/>
<proteinExistence type="inferred from homology"/>
<evidence type="ECO:0000313" key="10">
    <source>
        <dbReference type="EMBL" id="WUR03367.1"/>
    </source>
</evidence>
<comment type="function">
    <text evidence="1 9">Involved in the early part of the secretory pathway.</text>
</comment>
<dbReference type="Proteomes" id="UP001334084">
    <property type="component" value="Chromosome 4"/>
</dbReference>
<organism evidence="10 11">
    <name type="scientific">Vairimorpha necatrix</name>
    <dbReference type="NCBI Taxonomy" id="6039"/>
    <lineage>
        <taxon>Eukaryota</taxon>
        <taxon>Fungi</taxon>
        <taxon>Fungi incertae sedis</taxon>
        <taxon>Microsporidia</taxon>
        <taxon>Nosematidae</taxon>
        <taxon>Vairimorpha</taxon>
    </lineage>
</organism>
<dbReference type="PANTHER" id="PTHR13229">
    <property type="entry name" value="PROTEIN KISH-A"/>
    <property type="match status" value="1"/>
</dbReference>
<keyword evidence="8 9" id="KW-0472">Membrane</keyword>
<keyword evidence="6 9" id="KW-1133">Transmembrane helix</keyword>
<dbReference type="GeneID" id="90541179"/>
<dbReference type="EMBL" id="CP142729">
    <property type="protein sequence ID" value="WUR03367.1"/>
    <property type="molecule type" value="Genomic_DNA"/>
</dbReference>
<keyword evidence="4 9" id="KW-0812">Transmembrane</keyword>